<evidence type="ECO:0000313" key="2">
    <source>
        <dbReference type="Proteomes" id="UP001162156"/>
    </source>
</evidence>
<comment type="caution">
    <text evidence="1">The sequence shown here is derived from an EMBL/GenBank/DDBJ whole genome shotgun (WGS) entry which is preliminary data.</text>
</comment>
<proteinExistence type="predicted"/>
<gene>
    <name evidence="1" type="ORF">NQ314_017685</name>
</gene>
<dbReference type="EMBL" id="JANEYF010004948">
    <property type="protein sequence ID" value="KAJ8929608.1"/>
    <property type="molecule type" value="Genomic_DNA"/>
</dbReference>
<sequence length="133" mass="15626">MDIFEDIDDILFNIDLEELVEAVYPNREYNVRHRPDHMNMWDDNEFFKRFRLSKQTVAKLLTRNKRTIITRNQPISPLGQLLLTLRFCATGSFYITMGDFGGIHKSTAGRIISRAINAIAELRPQYIYMPRTD</sequence>
<name>A0AAV8WSX0_9CUCU</name>
<reference evidence="1" key="1">
    <citation type="journal article" date="2023" name="Insect Mol. Biol.">
        <title>Genome sequencing provides insights into the evolution of gene families encoding plant cell wall-degrading enzymes in longhorned beetles.</title>
        <authorList>
            <person name="Shin N.R."/>
            <person name="Okamura Y."/>
            <person name="Kirsch R."/>
            <person name="Pauchet Y."/>
        </authorList>
    </citation>
    <scope>NUCLEOTIDE SEQUENCE</scope>
    <source>
        <strain evidence="1">RBIC_L_NR</strain>
    </source>
</reference>
<accession>A0AAV8WSX0</accession>
<organism evidence="1 2">
    <name type="scientific">Rhamnusium bicolor</name>
    <dbReference type="NCBI Taxonomy" id="1586634"/>
    <lineage>
        <taxon>Eukaryota</taxon>
        <taxon>Metazoa</taxon>
        <taxon>Ecdysozoa</taxon>
        <taxon>Arthropoda</taxon>
        <taxon>Hexapoda</taxon>
        <taxon>Insecta</taxon>
        <taxon>Pterygota</taxon>
        <taxon>Neoptera</taxon>
        <taxon>Endopterygota</taxon>
        <taxon>Coleoptera</taxon>
        <taxon>Polyphaga</taxon>
        <taxon>Cucujiformia</taxon>
        <taxon>Chrysomeloidea</taxon>
        <taxon>Cerambycidae</taxon>
        <taxon>Lepturinae</taxon>
        <taxon>Rhagiini</taxon>
        <taxon>Rhamnusium</taxon>
    </lineage>
</organism>
<dbReference type="Proteomes" id="UP001162156">
    <property type="component" value="Unassembled WGS sequence"/>
</dbReference>
<keyword evidence="2" id="KW-1185">Reference proteome</keyword>
<dbReference type="AlphaFoldDB" id="A0AAV8WSX0"/>
<protein>
    <recommendedName>
        <fullName evidence="3">Nuclease HARBI1</fullName>
    </recommendedName>
</protein>
<evidence type="ECO:0000313" key="1">
    <source>
        <dbReference type="EMBL" id="KAJ8929608.1"/>
    </source>
</evidence>
<evidence type="ECO:0008006" key="3">
    <source>
        <dbReference type="Google" id="ProtNLM"/>
    </source>
</evidence>